<comment type="caution">
    <text evidence="1">The sequence shown here is derived from an EMBL/GenBank/DDBJ whole genome shotgun (WGS) entry which is preliminary data.</text>
</comment>
<dbReference type="AlphaFoldDB" id="A0A554VAP8"/>
<evidence type="ECO:0000313" key="2">
    <source>
        <dbReference type="Proteomes" id="UP000318833"/>
    </source>
</evidence>
<sequence>MKLFLVKQLNNTLKVVYNSDHDKIKKLKLGEMYQCEVKRPRNIGFHRKFFALVNMVFDNQEIYVNLDRLRKDLTIEAGFYDEWVDFQGVIQREAKSISFAKMKESDFQDMYSKVIDVIVQYFHFDRQDIIDNVEQYF</sequence>
<reference evidence="1 2" key="1">
    <citation type="submission" date="2019-07" db="EMBL/GenBank/DDBJ databases">
        <title>The draft genome sequence of Aquimarina algiphila M91.</title>
        <authorList>
            <person name="Meng X."/>
        </authorList>
    </citation>
    <scope>NUCLEOTIDE SEQUENCE [LARGE SCALE GENOMIC DNA]</scope>
    <source>
        <strain evidence="1 2">M91</strain>
    </source>
</reference>
<evidence type="ECO:0000313" key="1">
    <source>
        <dbReference type="EMBL" id="TSE03351.1"/>
    </source>
</evidence>
<dbReference type="EMBL" id="VLNR01000116">
    <property type="protein sequence ID" value="TSE03351.1"/>
    <property type="molecule type" value="Genomic_DNA"/>
</dbReference>
<dbReference type="RefSeq" id="WP_143919042.1">
    <property type="nucleotide sequence ID" value="NZ_CANMXV010000119.1"/>
</dbReference>
<gene>
    <name evidence="1" type="ORF">FOF46_29560</name>
</gene>
<dbReference type="InterPro" id="IPR009797">
    <property type="entry name" value="DUF1367"/>
</dbReference>
<proteinExistence type="predicted"/>
<accession>A0A554VAP8</accession>
<organism evidence="1 2">
    <name type="scientific">Aquimarina algiphila</name>
    <dbReference type="NCBI Taxonomy" id="2047982"/>
    <lineage>
        <taxon>Bacteria</taxon>
        <taxon>Pseudomonadati</taxon>
        <taxon>Bacteroidota</taxon>
        <taxon>Flavobacteriia</taxon>
        <taxon>Flavobacteriales</taxon>
        <taxon>Flavobacteriaceae</taxon>
        <taxon>Aquimarina</taxon>
    </lineage>
</organism>
<dbReference type="OrthoDB" id="1442247at2"/>
<dbReference type="Proteomes" id="UP000318833">
    <property type="component" value="Unassembled WGS sequence"/>
</dbReference>
<protein>
    <submittedName>
        <fullName evidence="1">DUF1367 family protein</fullName>
    </submittedName>
</protein>
<name>A0A554VAP8_9FLAO</name>
<keyword evidence="2" id="KW-1185">Reference proteome</keyword>
<dbReference type="Pfam" id="PF07105">
    <property type="entry name" value="DUF1367"/>
    <property type="match status" value="2"/>
</dbReference>